<proteinExistence type="predicted"/>
<dbReference type="Gene3D" id="1.20.1250.20">
    <property type="entry name" value="MFS general substrate transporter like domains"/>
    <property type="match status" value="1"/>
</dbReference>
<protein>
    <submittedName>
        <fullName evidence="7">Fucose permease</fullName>
    </submittedName>
</protein>
<dbReference type="Pfam" id="PF07690">
    <property type="entry name" value="MFS_1"/>
    <property type="match status" value="1"/>
</dbReference>
<evidence type="ECO:0000313" key="8">
    <source>
        <dbReference type="Proteomes" id="UP000247973"/>
    </source>
</evidence>
<organism evidence="7 8">
    <name type="scientific">Dysgonomonas alginatilytica</name>
    <dbReference type="NCBI Taxonomy" id="1605892"/>
    <lineage>
        <taxon>Bacteria</taxon>
        <taxon>Pseudomonadati</taxon>
        <taxon>Bacteroidota</taxon>
        <taxon>Bacteroidia</taxon>
        <taxon>Bacteroidales</taxon>
        <taxon>Dysgonomonadaceae</taxon>
        <taxon>Dysgonomonas</taxon>
    </lineage>
</organism>
<dbReference type="RefSeq" id="WP_110309235.1">
    <property type="nucleotide sequence ID" value="NZ_QICL01000001.1"/>
</dbReference>
<feature type="transmembrane region" description="Helical" evidence="5">
    <location>
        <begin position="256"/>
        <end position="272"/>
    </location>
</feature>
<comment type="caution">
    <text evidence="7">The sequence shown here is derived from an EMBL/GenBank/DDBJ whole genome shotgun (WGS) entry which is preliminary data.</text>
</comment>
<feature type="transmembrane region" description="Helical" evidence="5">
    <location>
        <begin position="312"/>
        <end position="330"/>
    </location>
</feature>
<gene>
    <name evidence="7" type="ORF">CLV62_101559</name>
</gene>
<name>A0A2V3PUA3_9BACT</name>
<evidence type="ECO:0000256" key="5">
    <source>
        <dbReference type="SAM" id="Phobius"/>
    </source>
</evidence>
<keyword evidence="3 5" id="KW-1133">Transmembrane helix</keyword>
<keyword evidence="8" id="KW-1185">Reference proteome</keyword>
<dbReference type="GO" id="GO:0022857">
    <property type="term" value="F:transmembrane transporter activity"/>
    <property type="evidence" value="ECO:0007669"/>
    <property type="project" value="InterPro"/>
</dbReference>
<dbReference type="InterPro" id="IPR020846">
    <property type="entry name" value="MFS_dom"/>
</dbReference>
<dbReference type="InterPro" id="IPR051788">
    <property type="entry name" value="MFS_Transporter"/>
</dbReference>
<feature type="transmembrane region" description="Helical" evidence="5">
    <location>
        <begin position="143"/>
        <end position="160"/>
    </location>
</feature>
<feature type="transmembrane region" description="Helical" evidence="5">
    <location>
        <begin position="371"/>
        <end position="392"/>
    </location>
</feature>
<feature type="transmembrane region" description="Helical" evidence="5">
    <location>
        <begin position="166"/>
        <end position="183"/>
    </location>
</feature>
<dbReference type="CDD" id="cd17393">
    <property type="entry name" value="MFS_MosC_like"/>
    <property type="match status" value="1"/>
</dbReference>
<feature type="transmembrane region" description="Helical" evidence="5">
    <location>
        <begin position="48"/>
        <end position="72"/>
    </location>
</feature>
<dbReference type="SUPFAM" id="SSF103473">
    <property type="entry name" value="MFS general substrate transporter"/>
    <property type="match status" value="1"/>
</dbReference>
<dbReference type="InterPro" id="IPR011701">
    <property type="entry name" value="MFS"/>
</dbReference>
<dbReference type="EMBL" id="QICL01000001">
    <property type="protein sequence ID" value="PXV69290.1"/>
    <property type="molecule type" value="Genomic_DNA"/>
</dbReference>
<evidence type="ECO:0000259" key="6">
    <source>
        <dbReference type="PROSITE" id="PS50850"/>
    </source>
</evidence>
<dbReference type="GO" id="GO:0016020">
    <property type="term" value="C:membrane"/>
    <property type="evidence" value="ECO:0007669"/>
    <property type="project" value="UniProtKB-SubCell"/>
</dbReference>
<feature type="transmembrane region" description="Helical" evidence="5">
    <location>
        <begin position="103"/>
        <end position="122"/>
    </location>
</feature>
<keyword evidence="4 5" id="KW-0472">Membrane</keyword>
<evidence type="ECO:0000313" key="7">
    <source>
        <dbReference type="EMBL" id="PXV69290.1"/>
    </source>
</evidence>
<dbReference type="AlphaFoldDB" id="A0A2V3PUA3"/>
<dbReference type="PANTHER" id="PTHR23514:SF13">
    <property type="entry name" value="INNER MEMBRANE PROTEIN YBJJ"/>
    <property type="match status" value="1"/>
</dbReference>
<dbReference type="Proteomes" id="UP000247973">
    <property type="component" value="Unassembled WGS sequence"/>
</dbReference>
<evidence type="ECO:0000256" key="2">
    <source>
        <dbReference type="ARBA" id="ARBA00022692"/>
    </source>
</evidence>
<comment type="subcellular location">
    <subcellularLocation>
        <location evidence="1">Membrane</location>
        <topology evidence="1">Multi-pass membrane protein</topology>
    </subcellularLocation>
</comment>
<evidence type="ECO:0000256" key="4">
    <source>
        <dbReference type="ARBA" id="ARBA00023136"/>
    </source>
</evidence>
<sequence>MSNTIQERSLEKIRLGVLTFFLCQGLCFASWAGRIPDIKDALQVSDTFIWGLILFMIPVGKFLAIPLAGYTVSKFGSRIMVQISILGYALSLFLIGISSDVYVLGTCLFLFGIFWNLTDISLNTQAIGIEKIFGKTIMGSFHGAWSLAACVGAVIGFAMINFQIPHAYHFTGILALIVLSWLFNKSALQTDVKTAPVAEVKNTEEMVQKKKSRMPELVLIQLGLIGLFALIVESAMFDWGGVYFESIVKAPKSLQIGFLVFMIMMTTGRFLTNKAYQLFGKQRTIQIAGALIFIGMFISALFPSIILCSLGFMFVGLGISCMVPTIYSVVGEKSKMPTSIALTILSTISFIGSLIAPLLIGSISHTLNMKYAYIVVGLLGLIIVALTTFTNAMKDEKK</sequence>
<dbReference type="PANTHER" id="PTHR23514">
    <property type="entry name" value="BYPASS OF STOP CODON PROTEIN 6"/>
    <property type="match status" value="1"/>
</dbReference>
<evidence type="ECO:0000256" key="1">
    <source>
        <dbReference type="ARBA" id="ARBA00004141"/>
    </source>
</evidence>
<accession>A0A2V3PUA3</accession>
<evidence type="ECO:0000256" key="3">
    <source>
        <dbReference type="ARBA" id="ARBA00022989"/>
    </source>
</evidence>
<dbReference type="InterPro" id="IPR036259">
    <property type="entry name" value="MFS_trans_sf"/>
</dbReference>
<feature type="transmembrane region" description="Helical" evidence="5">
    <location>
        <begin position="284"/>
        <end position="306"/>
    </location>
</feature>
<reference evidence="7 8" key="1">
    <citation type="submission" date="2018-03" db="EMBL/GenBank/DDBJ databases">
        <title>Genomic Encyclopedia of Archaeal and Bacterial Type Strains, Phase II (KMG-II): from individual species to whole genera.</title>
        <authorList>
            <person name="Goeker M."/>
        </authorList>
    </citation>
    <scope>NUCLEOTIDE SEQUENCE [LARGE SCALE GENOMIC DNA]</scope>
    <source>
        <strain evidence="7 8">DSM 100214</strain>
    </source>
</reference>
<feature type="transmembrane region" description="Helical" evidence="5">
    <location>
        <begin position="342"/>
        <end position="365"/>
    </location>
</feature>
<feature type="transmembrane region" description="Helical" evidence="5">
    <location>
        <begin position="79"/>
        <end position="97"/>
    </location>
</feature>
<dbReference type="OrthoDB" id="9809599at2"/>
<dbReference type="PROSITE" id="PS50850">
    <property type="entry name" value="MFS"/>
    <property type="match status" value="1"/>
</dbReference>
<keyword evidence="2 5" id="KW-0812">Transmembrane</keyword>
<feature type="transmembrane region" description="Helical" evidence="5">
    <location>
        <begin position="217"/>
        <end position="236"/>
    </location>
</feature>
<feature type="domain" description="Major facilitator superfamily (MFS) profile" evidence="6">
    <location>
        <begin position="9"/>
        <end position="395"/>
    </location>
</feature>